<proteinExistence type="predicted"/>
<organism evidence="1 2">
    <name type="scientific">Portunus trituberculatus</name>
    <name type="common">Swimming crab</name>
    <name type="synonym">Neptunus trituberculatus</name>
    <dbReference type="NCBI Taxonomy" id="210409"/>
    <lineage>
        <taxon>Eukaryota</taxon>
        <taxon>Metazoa</taxon>
        <taxon>Ecdysozoa</taxon>
        <taxon>Arthropoda</taxon>
        <taxon>Crustacea</taxon>
        <taxon>Multicrustacea</taxon>
        <taxon>Malacostraca</taxon>
        <taxon>Eumalacostraca</taxon>
        <taxon>Eucarida</taxon>
        <taxon>Decapoda</taxon>
        <taxon>Pleocyemata</taxon>
        <taxon>Brachyura</taxon>
        <taxon>Eubrachyura</taxon>
        <taxon>Portunoidea</taxon>
        <taxon>Portunidae</taxon>
        <taxon>Portuninae</taxon>
        <taxon>Portunus</taxon>
    </lineage>
</organism>
<keyword evidence="2" id="KW-1185">Reference proteome</keyword>
<dbReference type="AlphaFoldDB" id="A0A5B7KGY5"/>
<accession>A0A5B7KGY5</accession>
<name>A0A5B7KGY5_PORTR</name>
<comment type="caution">
    <text evidence="1">The sequence shown here is derived from an EMBL/GenBank/DDBJ whole genome shotgun (WGS) entry which is preliminary data.</text>
</comment>
<dbReference type="Proteomes" id="UP000324222">
    <property type="component" value="Unassembled WGS sequence"/>
</dbReference>
<dbReference type="EMBL" id="VSRR010151424">
    <property type="protein sequence ID" value="MPD06480.1"/>
    <property type="molecule type" value="Genomic_DNA"/>
</dbReference>
<sequence length="62" mass="6806">MFTKLSTSPSVTPLLPLIHHHSASHNTRDATHVHPAVCPGWRLLTAEGTWGMSVLPSRQLLL</sequence>
<evidence type="ECO:0000313" key="1">
    <source>
        <dbReference type="EMBL" id="MPD06480.1"/>
    </source>
</evidence>
<gene>
    <name evidence="1" type="ORF">E2C01_102294</name>
</gene>
<evidence type="ECO:0000313" key="2">
    <source>
        <dbReference type="Proteomes" id="UP000324222"/>
    </source>
</evidence>
<protein>
    <submittedName>
        <fullName evidence="1">Uncharacterized protein</fullName>
    </submittedName>
</protein>
<reference evidence="1 2" key="1">
    <citation type="submission" date="2019-05" db="EMBL/GenBank/DDBJ databases">
        <title>Another draft genome of Portunus trituberculatus and its Hox gene families provides insights of decapod evolution.</title>
        <authorList>
            <person name="Jeong J.-H."/>
            <person name="Song I."/>
            <person name="Kim S."/>
            <person name="Choi T."/>
            <person name="Kim D."/>
            <person name="Ryu S."/>
            <person name="Kim W."/>
        </authorList>
    </citation>
    <scope>NUCLEOTIDE SEQUENCE [LARGE SCALE GENOMIC DNA]</scope>
    <source>
        <tissue evidence="1">Muscle</tissue>
    </source>
</reference>